<keyword evidence="3" id="KW-1003">Cell membrane</keyword>
<comment type="similarity">
    <text evidence="9">Belongs to the GSP H family.</text>
</comment>
<evidence type="ECO:0000256" key="7">
    <source>
        <dbReference type="ARBA" id="ARBA00022989"/>
    </source>
</evidence>
<keyword evidence="4" id="KW-0488">Methylation</keyword>
<evidence type="ECO:0000256" key="5">
    <source>
        <dbReference type="ARBA" id="ARBA00022519"/>
    </source>
</evidence>
<feature type="domain" description="General secretion pathway GspH" evidence="11">
    <location>
        <begin position="34"/>
        <end position="128"/>
    </location>
</feature>
<evidence type="ECO:0000256" key="8">
    <source>
        <dbReference type="ARBA" id="ARBA00023136"/>
    </source>
</evidence>
<keyword evidence="7" id="KW-1133">Transmembrane helix</keyword>
<sequence>MLEMLVALAVLAMAGALASQLLRPRSPRLRLEAATRALCATLRAARSRAIAADAPAIVAIDLVAKTYSSPVAGLGRLPKEVAIKVNVAHDEARGGAGAIRFFPDGGATGGDILLALGGSQAKISVNWLTGGTTCALVSGGVAASL</sequence>
<evidence type="ECO:0000256" key="1">
    <source>
        <dbReference type="ARBA" id="ARBA00004377"/>
    </source>
</evidence>
<name>A0ABS9ZAL3_9HYPH</name>
<dbReference type="EMBL" id="JAIVFP010000001">
    <property type="protein sequence ID" value="MCI4684515.1"/>
    <property type="molecule type" value="Genomic_DNA"/>
</dbReference>
<keyword evidence="5" id="KW-0997">Cell inner membrane</keyword>
<evidence type="ECO:0000256" key="9">
    <source>
        <dbReference type="ARBA" id="ARBA00025772"/>
    </source>
</evidence>
<organism evidence="12 13">
    <name type="scientific">Candidatus Rhodoblastus alkanivorans</name>
    <dbReference type="NCBI Taxonomy" id="2954117"/>
    <lineage>
        <taxon>Bacteria</taxon>
        <taxon>Pseudomonadati</taxon>
        <taxon>Pseudomonadota</taxon>
        <taxon>Alphaproteobacteria</taxon>
        <taxon>Hyphomicrobiales</taxon>
        <taxon>Rhodoblastaceae</taxon>
        <taxon>Rhodoblastus</taxon>
    </lineage>
</organism>
<evidence type="ECO:0000313" key="12">
    <source>
        <dbReference type="EMBL" id="MCI4684515.1"/>
    </source>
</evidence>
<evidence type="ECO:0000256" key="6">
    <source>
        <dbReference type="ARBA" id="ARBA00022692"/>
    </source>
</evidence>
<comment type="subcellular location">
    <subcellularLocation>
        <location evidence="1">Cell inner membrane</location>
        <topology evidence="1">Single-pass membrane protein</topology>
    </subcellularLocation>
</comment>
<protein>
    <recommendedName>
        <fullName evidence="2">Type II secretion system protein H</fullName>
    </recommendedName>
    <alternativeName>
        <fullName evidence="10">General secretion pathway protein H</fullName>
    </alternativeName>
</protein>
<evidence type="ECO:0000313" key="13">
    <source>
        <dbReference type="Proteomes" id="UP001139104"/>
    </source>
</evidence>
<evidence type="ECO:0000259" key="11">
    <source>
        <dbReference type="Pfam" id="PF12019"/>
    </source>
</evidence>
<evidence type="ECO:0000256" key="10">
    <source>
        <dbReference type="ARBA" id="ARBA00030775"/>
    </source>
</evidence>
<dbReference type="InterPro" id="IPR022346">
    <property type="entry name" value="T2SS_GspH"/>
</dbReference>
<evidence type="ECO:0000256" key="2">
    <source>
        <dbReference type="ARBA" id="ARBA00021549"/>
    </source>
</evidence>
<accession>A0ABS9ZAL3</accession>
<gene>
    <name evidence="12" type="ORF">K2U94_17375</name>
</gene>
<dbReference type="InterPro" id="IPR045584">
    <property type="entry name" value="Pilin-like"/>
</dbReference>
<proteinExistence type="inferred from homology"/>
<keyword evidence="8" id="KW-0472">Membrane</keyword>
<reference evidence="12" key="1">
    <citation type="journal article" date="2022" name="ISME J.">
        <title>Identification of active gaseous-alkane degraders at natural gas seeps.</title>
        <authorList>
            <person name="Farhan Ul Haque M."/>
            <person name="Hernandez M."/>
            <person name="Crombie A.T."/>
            <person name="Murrell J.C."/>
        </authorList>
    </citation>
    <scope>NUCLEOTIDE SEQUENCE</scope>
    <source>
        <strain evidence="12">PC2</strain>
    </source>
</reference>
<comment type="caution">
    <text evidence="12">The sequence shown here is derived from an EMBL/GenBank/DDBJ whole genome shotgun (WGS) entry which is preliminary data.</text>
</comment>
<dbReference type="SUPFAM" id="SSF54523">
    <property type="entry name" value="Pili subunits"/>
    <property type="match status" value="1"/>
</dbReference>
<dbReference type="Pfam" id="PF12019">
    <property type="entry name" value="GspH"/>
    <property type="match status" value="1"/>
</dbReference>
<evidence type="ECO:0000256" key="3">
    <source>
        <dbReference type="ARBA" id="ARBA00022475"/>
    </source>
</evidence>
<keyword evidence="6" id="KW-0812">Transmembrane</keyword>
<keyword evidence="13" id="KW-1185">Reference proteome</keyword>
<dbReference type="Proteomes" id="UP001139104">
    <property type="component" value="Unassembled WGS sequence"/>
</dbReference>
<evidence type="ECO:0000256" key="4">
    <source>
        <dbReference type="ARBA" id="ARBA00022481"/>
    </source>
</evidence>